<comment type="similarity">
    <text evidence="1">Belongs to the bacterial solute-binding protein ModA family.</text>
</comment>
<dbReference type="SUPFAM" id="SSF53850">
    <property type="entry name" value="Periplasmic binding protein-like II"/>
    <property type="match status" value="1"/>
</dbReference>
<dbReference type="STRING" id="1454373.ACMU_10010"/>
<dbReference type="GO" id="GO:0015689">
    <property type="term" value="P:molybdate ion transport"/>
    <property type="evidence" value="ECO:0007669"/>
    <property type="project" value="InterPro"/>
</dbReference>
<accession>A0A037ZIZ5</accession>
<name>A0A037ZIZ5_9RHOB</name>
<evidence type="ECO:0000256" key="5">
    <source>
        <dbReference type="SAM" id="SignalP"/>
    </source>
</evidence>
<dbReference type="Gene3D" id="3.40.190.10">
    <property type="entry name" value="Periplasmic binding protein-like II"/>
    <property type="match status" value="2"/>
</dbReference>
<gene>
    <name evidence="6" type="ORF">ACMU_10010</name>
</gene>
<dbReference type="Proteomes" id="UP000026249">
    <property type="component" value="Unassembled WGS sequence"/>
</dbReference>
<keyword evidence="3 5" id="KW-0732">Signal</keyword>
<organism evidence="6 7">
    <name type="scientific">Actibacterium mucosum KCTC 23349</name>
    <dbReference type="NCBI Taxonomy" id="1454373"/>
    <lineage>
        <taxon>Bacteria</taxon>
        <taxon>Pseudomonadati</taxon>
        <taxon>Pseudomonadota</taxon>
        <taxon>Alphaproteobacteria</taxon>
        <taxon>Rhodobacterales</taxon>
        <taxon>Roseobacteraceae</taxon>
        <taxon>Actibacterium</taxon>
    </lineage>
</organism>
<feature type="signal peptide" evidence="5">
    <location>
        <begin position="1"/>
        <end position="19"/>
    </location>
</feature>
<evidence type="ECO:0000313" key="7">
    <source>
        <dbReference type="Proteomes" id="UP000026249"/>
    </source>
</evidence>
<evidence type="ECO:0000256" key="1">
    <source>
        <dbReference type="ARBA" id="ARBA00009175"/>
    </source>
</evidence>
<keyword evidence="7" id="KW-1185">Reference proteome</keyword>
<dbReference type="PIRSF" id="PIRSF004846">
    <property type="entry name" value="ModA"/>
    <property type="match status" value="1"/>
</dbReference>
<evidence type="ECO:0000256" key="3">
    <source>
        <dbReference type="ARBA" id="ARBA00022729"/>
    </source>
</evidence>
<dbReference type="PANTHER" id="PTHR30632">
    <property type="entry name" value="MOLYBDATE-BINDING PERIPLASMIC PROTEIN"/>
    <property type="match status" value="1"/>
</dbReference>
<evidence type="ECO:0000256" key="2">
    <source>
        <dbReference type="ARBA" id="ARBA00022723"/>
    </source>
</evidence>
<dbReference type="PANTHER" id="PTHR30632:SF14">
    <property type="entry name" value="TUNGSTATE_MOLYBDATE_CHROMATE-BINDING PROTEIN MODA"/>
    <property type="match status" value="1"/>
</dbReference>
<reference evidence="6 7" key="1">
    <citation type="submission" date="2014-03" db="EMBL/GenBank/DDBJ databases">
        <title>Draft Genome Sequence of Actibacterium mucosum KCTC 23349, a Marine Alphaproteobacterium with Complex Ionic Requirements Isolated from Mediterranean Seawater at Malvarrosa Beach, Valencia, Spain.</title>
        <authorList>
            <person name="Arahal D.R."/>
            <person name="Shao Z."/>
            <person name="Lai Q."/>
            <person name="Pujalte M.J."/>
        </authorList>
    </citation>
    <scope>NUCLEOTIDE SEQUENCE [LARGE SCALE GENOMIC DNA]</scope>
    <source>
        <strain evidence="6 7">KCTC 23349</strain>
    </source>
</reference>
<dbReference type="InterPro" id="IPR005950">
    <property type="entry name" value="ModA"/>
</dbReference>
<keyword evidence="2 4" id="KW-0479">Metal-binding</keyword>
<dbReference type="RefSeq" id="WP_035258264.1">
    <property type="nucleotide sequence ID" value="NZ_JFKE01000003.1"/>
</dbReference>
<keyword evidence="4" id="KW-0500">Molybdenum</keyword>
<dbReference type="AlphaFoldDB" id="A0A037ZIZ5"/>
<dbReference type="NCBIfam" id="TIGR01256">
    <property type="entry name" value="modA"/>
    <property type="match status" value="1"/>
</dbReference>
<feature type="binding site" evidence="4">
    <location>
        <position position="161"/>
    </location>
    <ligand>
        <name>molybdate</name>
        <dbReference type="ChEBI" id="CHEBI:36264"/>
    </ligand>
</feature>
<evidence type="ECO:0000313" key="6">
    <source>
        <dbReference type="EMBL" id="KAJ56083.1"/>
    </source>
</evidence>
<evidence type="ECO:0008006" key="8">
    <source>
        <dbReference type="Google" id="ProtNLM"/>
    </source>
</evidence>
<evidence type="ECO:0000256" key="4">
    <source>
        <dbReference type="PIRSR" id="PIRSR004846-1"/>
    </source>
</evidence>
<dbReference type="EMBL" id="JFKE01000003">
    <property type="protein sequence ID" value="KAJ56083.1"/>
    <property type="molecule type" value="Genomic_DNA"/>
</dbReference>
<dbReference type="GO" id="GO:0030973">
    <property type="term" value="F:molybdate ion binding"/>
    <property type="evidence" value="ECO:0007669"/>
    <property type="project" value="InterPro"/>
</dbReference>
<dbReference type="InterPro" id="IPR050682">
    <property type="entry name" value="ModA/WtpA"/>
</dbReference>
<proteinExistence type="inferred from homology"/>
<sequence length="240" mass="24887">MIRAVLFCVAMAVPCVARALDVAVATNFAGPLTQIAAAFTDATGEDVVITAGSTGKLYAQIRAGAPFDVFLSADRERPALLHEQGRGGEPVTYATGRLVLWAGKDNLPGEGLTDALTDSGVRHVAVANPGLAPYGAAAVEVLQALDVFDTLEARLVYGQNVGQAHALAASGNAQLALIAASVAPDTGRVWTVPTNLHAPIRQDAILLRDDLQAKAFLTFLQSPRARDIIAAHGMIAGASE</sequence>
<comment type="caution">
    <text evidence="6">The sequence shown here is derived from an EMBL/GenBank/DDBJ whole genome shotgun (WGS) entry which is preliminary data.</text>
</comment>
<dbReference type="GO" id="GO:0046872">
    <property type="term" value="F:metal ion binding"/>
    <property type="evidence" value="ECO:0007669"/>
    <property type="project" value="UniProtKB-KW"/>
</dbReference>
<feature type="chain" id="PRO_5001559454" description="Molybdate ABC transporter substrate-binding protein" evidence="5">
    <location>
        <begin position="20"/>
        <end position="240"/>
    </location>
</feature>
<dbReference type="Pfam" id="PF13531">
    <property type="entry name" value="SBP_bac_11"/>
    <property type="match status" value="1"/>
</dbReference>
<protein>
    <recommendedName>
        <fullName evidence="8">Molybdate ABC transporter substrate-binding protein</fullName>
    </recommendedName>
</protein>
<feature type="binding site" evidence="4">
    <location>
        <position position="54"/>
    </location>
    <ligand>
        <name>molybdate</name>
        <dbReference type="ChEBI" id="CHEBI:36264"/>
    </ligand>
</feature>
<dbReference type="OrthoDB" id="9785015at2"/>
<dbReference type="InterPro" id="IPR044084">
    <property type="entry name" value="AvModA-like_subst-bd"/>
</dbReference>
<dbReference type="CDD" id="cd13539">
    <property type="entry name" value="PBP2_AvModA"/>
    <property type="match status" value="1"/>
</dbReference>